<comment type="caution">
    <text evidence="7">The sequence shown here is derived from an EMBL/GenBank/DDBJ whole genome shotgun (WGS) entry which is preliminary data.</text>
</comment>
<dbReference type="PANTHER" id="PTHR31509">
    <property type="entry name" value="BPS1-LIKE PROTEIN"/>
    <property type="match status" value="1"/>
</dbReference>
<accession>A0A444WZA8</accession>
<evidence type="ECO:0000256" key="2">
    <source>
        <dbReference type="ARBA" id="ARBA00022692"/>
    </source>
</evidence>
<reference evidence="7 8" key="1">
    <citation type="submission" date="2019-01" db="EMBL/GenBank/DDBJ databases">
        <title>Sequencing of cultivated peanut Arachis hypogaea provides insights into genome evolution and oil improvement.</title>
        <authorList>
            <person name="Chen X."/>
        </authorList>
    </citation>
    <scope>NUCLEOTIDE SEQUENCE [LARGE SCALE GENOMIC DNA]</scope>
    <source>
        <strain evidence="8">cv. Fuhuasheng</strain>
        <tissue evidence="7">Leaves</tissue>
    </source>
</reference>
<dbReference type="Pfam" id="PF05633">
    <property type="entry name" value="ROH1-like"/>
    <property type="match status" value="1"/>
</dbReference>
<evidence type="ECO:0000313" key="8">
    <source>
        <dbReference type="Proteomes" id="UP000289738"/>
    </source>
</evidence>
<dbReference type="Proteomes" id="UP000289738">
    <property type="component" value="Chromosome B10"/>
</dbReference>
<comment type="subcellular location">
    <subcellularLocation>
        <location evidence="1">Membrane</location>
        <topology evidence="1">Single-pass membrane protein</topology>
    </subcellularLocation>
</comment>
<evidence type="ECO:0000256" key="3">
    <source>
        <dbReference type="ARBA" id="ARBA00022989"/>
    </source>
</evidence>
<organism evidence="7 8">
    <name type="scientific">Arachis hypogaea</name>
    <name type="common">Peanut</name>
    <dbReference type="NCBI Taxonomy" id="3818"/>
    <lineage>
        <taxon>Eukaryota</taxon>
        <taxon>Viridiplantae</taxon>
        <taxon>Streptophyta</taxon>
        <taxon>Embryophyta</taxon>
        <taxon>Tracheophyta</taxon>
        <taxon>Spermatophyta</taxon>
        <taxon>Magnoliopsida</taxon>
        <taxon>eudicotyledons</taxon>
        <taxon>Gunneridae</taxon>
        <taxon>Pentapetalae</taxon>
        <taxon>rosids</taxon>
        <taxon>fabids</taxon>
        <taxon>Fabales</taxon>
        <taxon>Fabaceae</taxon>
        <taxon>Papilionoideae</taxon>
        <taxon>50 kb inversion clade</taxon>
        <taxon>dalbergioids sensu lato</taxon>
        <taxon>Dalbergieae</taxon>
        <taxon>Pterocarpus clade</taxon>
        <taxon>Arachis</taxon>
    </lineage>
</organism>
<evidence type="ECO:0000256" key="1">
    <source>
        <dbReference type="ARBA" id="ARBA00004167"/>
    </source>
</evidence>
<proteinExistence type="inferred from homology"/>
<dbReference type="STRING" id="3818.A0A444WZA8"/>
<name>A0A444WZA8_ARAHY</name>
<dbReference type="EMBL" id="SDMP01000020">
    <property type="protein sequence ID" value="RYQ82759.1"/>
    <property type="molecule type" value="Genomic_DNA"/>
</dbReference>
<protein>
    <submittedName>
        <fullName evidence="7">Uncharacterized protein</fullName>
    </submittedName>
</protein>
<sequence>MLLQLRRDFVLKGRGPKRRHFFLGKKIDLLSRLSRPIWGFALHWLDAFIFCHEEFRAILLKNKDQVSKSPLDQSISEFLERSVKAFDICNASRNGIEKIHTWLKHVEIVLCSLGSNQRAFKEGQFLRARKALMDLALAMVDGKESGSAFSHRNRSFGRNGTSKDHHCQSKGHSWSHSWSVSPSWSAAKQLQSIASNLVPPGANEIIATRGMAVPMYAMNSVLLFVLIDGLQPLEHQVKKAFRKIMTCRIEMLDLLGT</sequence>
<dbReference type="AlphaFoldDB" id="A0A444WZA8"/>
<evidence type="ECO:0000256" key="4">
    <source>
        <dbReference type="ARBA" id="ARBA00023136"/>
    </source>
</evidence>
<evidence type="ECO:0000256" key="5">
    <source>
        <dbReference type="ARBA" id="ARBA00035114"/>
    </source>
</evidence>
<comment type="similarity">
    <text evidence="5">Belongs to the ROH1 family.</text>
</comment>
<gene>
    <name evidence="7" type="ORF">Ahy_B10g101325</name>
</gene>
<keyword evidence="8" id="KW-1185">Reference proteome</keyword>
<keyword evidence="3" id="KW-1133">Transmembrane helix</keyword>
<evidence type="ECO:0000313" key="7">
    <source>
        <dbReference type="EMBL" id="RYQ82759.1"/>
    </source>
</evidence>
<keyword evidence="2" id="KW-0812">Transmembrane</keyword>
<evidence type="ECO:0000256" key="6">
    <source>
        <dbReference type="SAM" id="MobiDB-lite"/>
    </source>
</evidence>
<dbReference type="GO" id="GO:0016020">
    <property type="term" value="C:membrane"/>
    <property type="evidence" value="ECO:0007669"/>
    <property type="project" value="UniProtKB-SubCell"/>
</dbReference>
<feature type="region of interest" description="Disordered" evidence="6">
    <location>
        <begin position="151"/>
        <end position="170"/>
    </location>
</feature>
<keyword evidence="4" id="KW-0472">Membrane</keyword>
<dbReference type="InterPro" id="IPR008511">
    <property type="entry name" value="ROH1-like"/>
</dbReference>